<evidence type="ECO:0000256" key="1">
    <source>
        <dbReference type="ARBA" id="ARBA00004123"/>
    </source>
</evidence>
<dbReference type="InterPro" id="IPR035925">
    <property type="entry name" value="BSD_dom_sf"/>
</dbReference>
<protein>
    <submittedName>
        <fullName evidence="9">RNA polymerase II transcription factor B subunit 1</fullName>
    </submittedName>
</protein>
<dbReference type="Gene3D" id="6.10.140.1200">
    <property type="match status" value="1"/>
</dbReference>
<dbReference type="Gene3D" id="2.30.29.30">
    <property type="entry name" value="Pleckstrin-homology domain (PH domain)/Phosphotyrosine-binding domain (PTB)"/>
    <property type="match status" value="1"/>
</dbReference>
<dbReference type="InterPro" id="IPR013876">
    <property type="entry name" value="TFIIH_BTF_p62_N"/>
</dbReference>
<dbReference type="GO" id="GO:0000439">
    <property type="term" value="C:transcription factor TFIIH core complex"/>
    <property type="evidence" value="ECO:0007669"/>
    <property type="project" value="InterPro"/>
</dbReference>
<name>A0A427XXL7_9TREE</name>
<dbReference type="GO" id="GO:0006351">
    <property type="term" value="P:DNA-templated transcription"/>
    <property type="evidence" value="ECO:0007669"/>
    <property type="project" value="InterPro"/>
</dbReference>
<evidence type="ECO:0000256" key="3">
    <source>
        <dbReference type="ARBA" id="ARBA00022737"/>
    </source>
</evidence>
<keyword evidence="3" id="KW-0677">Repeat</keyword>
<dbReference type="AlphaFoldDB" id="A0A427XXL7"/>
<gene>
    <name evidence="9" type="primary">TFB1</name>
    <name evidence="9" type="ORF">EHS24_007249</name>
</gene>
<evidence type="ECO:0000256" key="6">
    <source>
        <dbReference type="ARBA" id="ARBA00023242"/>
    </source>
</evidence>
<feature type="compositionally biased region" description="Low complexity" evidence="7">
    <location>
        <begin position="102"/>
        <end position="148"/>
    </location>
</feature>
<dbReference type="Pfam" id="PF03909">
    <property type="entry name" value="BSD"/>
    <property type="match status" value="1"/>
</dbReference>
<feature type="region of interest" description="Disordered" evidence="7">
    <location>
        <begin position="102"/>
        <end position="164"/>
    </location>
</feature>
<accession>A0A427XXL7</accession>
<dbReference type="GO" id="GO:0006289">
    <property type="term" value="P:nucleotide-excision repair"/>
    <property type="evidence" value="ECO:0007669"/>
    <property type="project" value="InterPro"/>
</dbReference>
<comment type="caution">
    <text evidence="9">The sequence shown here is derived from an EMBL/GenBank/DDBJ whole genome shotgun (WGS) entry which is preliminary data.</text>
</comment>
<evidence type="ECO:0000256" key="5">
    <source>
        <dbReference type="ARBA" id="ARBA00023163"/>
    </source>
</evidence>
<comment type="subcellular location">
    <subcellularLocation>
        <location evidence="1">Nucleus</location>
    </subcellularLocation>
</comment>
<dbReference type="OrthoDB" id="360521at2759"/>
<proteinExistence type="inferred from homology"/>
<keyword evidence="6" id="KW-0539">Nucleus</keyword>
<dbReference type="PANTHER" id="PTHR12856">
    <property type="entry name" value="TRANSCRIPTION INITIATION FACTOR IIH-RELATED"/>
    <property type="match status" value="1"/>
</dbReference>
<dbReference type="CDD" id="cd13229">
    <property type="entry name" value="PH_TFIIH"/>
    <property type="match status" value="1"/>
</dbReference>
<evidence type="ECO:0000256" key="2">
    <source>
        <dbReference type="ARBA" id="ARBA00009448"/>
    </source>
</evidence>
<dbReference type="GeneID" id="39591792"/>
<reference evidence="9 10" key="1">
    <citation type="submission" date="2018-11" db="EMBL/GenBank/DDBJ databases">
        <title>Genome sequence of Apiotrichum porosum DSM 27194.</title>
        <authorList>
            <person name="Aliyu H."/>
            <person name="Gorte O."/>
            <person name="Ochsenreither K."/>
        </authorList>
    </citation>
    <scope>NUCLEOTIDE SEQUENCE [LARGE SCALE GENOMIC DNA]</scope>
    <source>
        <strain evidence="9 10">DSM 27194</strain>
    </source>
</reference>
<sequence>MSEARKFDATFKKVPGVLSLTETHVAWVPTAGGMDRQQQALNRVSNMLASKAGSARTSLMLKFKDDVPAGGLLFTFTAASKEADRQAVQDVLIPFVAANRGAPAAAPTPAAPSAVAGPSTGAGPSGIASAVGTPAGSAPGTPGTPSSVARAGKRKLDDGDAEARRRANNLRVRVLRKNPTLMLLHRELVIGKQISEEEFWDGREALLKAEELAYEQRPGRPSRLLDDRFDIAGNKSKSGKIQGGTGVGLKKVETGPIVLNITKDLTREIFEEFPVVQDAYAKNVPRISETDFWTRYFTSTLWERHRASVRKTALDEGSRRKDDIFDAYLEDPDWETAPRKKMPDNVETYLDLAATEEDHGENLVIRDVTMQAGKERSSLPLMRRFNDHSEKLLQAGKKKDATGRSTIPMVADDLYDQIEYEDLRAAAAPAPIPLEVQDANERDDADGARGILPGRNDDELLAMADIESRKIADWSADFTSVCLANPAHPSYPPAADDMEAAATFSTFSFQRDAQMVAGRVVRDMHVASNAEDAVLPPLPNAILEQMRSCHNAATEFLRQYWSAILPAAPGALGAGTQAHSPQVRAARATKMARYLEGTEGKVNAIVTTAEIARVDPDRVRAAMAPTLGAVSVALRREKLRTGVKA</sequence>
<dbReference type="SUPFAM" id="SSF140383">
    <property type="entry name" value="BSD domain-like"/>
    <property type="match status" value="1"/>
</dbReference>
<organism evidence="9 10">
    <name type="scientific">Apiotrichum porosum</name>
    <dbReference type="NCBI Taxonomy" id="105984"/>
    <lineage>
        <taxon>Eukaryota</taxon>
        <taxon>Fungi</taxon>
        <taxon>Dikarya</taxon>
        <taxon>Basidiomycota</taxon>
        <taxon>Agaricomycotina</taxon>
        <taxon>Tremellomycetes</taxon>
        <taxon>Trichosporonales</taxon>
        <taxon>Trichosporonaceae</taxon>
        <taxon>Apiotrichum</taxon>
    </lineage>
</organism>
<dbReference type="Pfam" id="PF08567">
    <property type="entry name" value="PH_TFIIH"/>
    <property type="match status" value="1"/>
</dbReference>
<feature type="domain" description="BSD" evidence="8">
    <location>
        <begin position="155"/>
        <end position="200"/>
    </location>
</feature>
<dbReference type="STRING" id="105984.A0A427XXL7"/>
<dbReference type="SUPFAM" id="SSF50729">
    <property type="entry name" value="PH domain-like"/>
    <property type="match status" value="1"/>
</dbReference>
<feature type="compositionally biased region" description="Basic and acidic residues" evidence="7">
    <location>
        <begin position="154"/>
        <end position="164"/>
    </location>
</feature>
<keyword evidence="5" id="KW-0804">Transcription</keyword>
<dbReference type="EMBL" id="RSCE01000004">
    <property type="protein sequence ID" value="RSH83561.1"/>
    <property type="molecule type" value="Genomic_DNA"/>
</dbReference>
<evidence type="ECO:0000259" key="8">
    <source>
        <dbReference type="PROSITE" id="PS50858"/>
    </source>
</evidence>
<dbReference type="Proteomes" id="UP000279236">
    <property type="component" value="Unassembled WGS sequence"/>
</dbReference>
<keyword evidence="10" id="KW-1185">Reference proteome</keyword>
<evidence type="ECO:0000313" key="10">
    <source>
        <dbReference type="Proteomes" id="UP000279236"/>
    </source>
</evidence>
<evidence type="ECO:0000256" key="4">
    <source>
        <dbReference type="ARBA" id="ARBA00023015"/>
    </source>
</evidence>
<dbReference type="InterPro" id="IPR027079">
    <property type="entry name" value="Tfb1/GTF2H1"/>
</dbReference>
<dbReference type="PROSITE" id="PS50858">
    <property type="entry name" value="BSD"/>
    <property type="match status" value="2"/>
</dbReference>
<dbReference type="InterPro" id="IPR011993">
    <property type="entry name" value="PH-like_dom_sf"/>
</dbReference>
<keyword evidence="4" id="KW-0805">Transcription regulation</keyword>
<feature type="domain" description="BSD" evidence="8">
    <location>
        <begin position="253"/>
        <end position="304"/>
    </location>
</feature>
<dbReference type="InterPro" id="IPR005607">
    <property type="entry name" value="BSD_dom"/>
</dbReference>
<evidence type="ECO:0000313" key="9">
    <source>
        <dbReference type="EMBL" id="RSH83561.1"/>
    </source>
</evidence>
<dbReference type="RefSeq" id="XP_028477513.1">
    <property type="nucleotide sequence ID" value="XM_028622621.1"/>
</dbReference>
<comment type="similarity">
    <text evidence="2">Belongs to the TFB1 family.</text>
</comment>
<evidence type="ECO:0000256" key="7">
    <source>
        <dbReference type="SAM" id="MobiDB-lite"/>
    </source>
</evidence>
<dbReference type="SMART" id="SM00751">
    <property type="entry name" value="BSD"/>
    <property type="match status" value="2"/>
</dbReference>